<reference evidence="2" key="1">
    <citation type="submission" date="2017-11" db="EMBL/GenBank/DDBJ databases">
        <authorList>
            <person name="Kuznetsova I."/>
            <person name="Sazanova A."/>
            <person name="Chirak E."/>
            <person name="Safronova V."/>
            <person name="Willems A."/>
        </authorList>
    </citation>
    <scope>NUCLEOTIDE SEQUENCE [LARGE SCALE GENOMIC DNA]</scope>
    <source>
        <strain evidence="2">CCBAU 03422</strain>
    </source>
</reference>
<sequence length="80" mass="8796">MTFIPAPTLSEDDQGRFEECQKAIEDGLLELLGTASDAGWRNSEIIAAMIAVAENTQLAHDHVVGPSIAPYLKKLMKRRD</sequence>
<evidence type="ECO:0000313" key="2">
    <source>
        <dbReference type="Proteomes" id="UP000241764"/>
    </source>
</evidence>
<dbReference type="AlphaFoldDB" id="A0A2P7B585"/>
<accession>A0A2P7B585</accession>
<protein>
    <submittedName>
        <fullName evidence="1">Uncharacterized protein</fullName>
    </submittedName>
</protein>
<proteinExistence type="predicted"/>
<organism evidence="1 2">
    <name type="scientific">Phyllobacterium sophorae</name>
    <dbReference type="NCBI Taxonomy" id="1520277"/>
    <lineage>
        <taxon>Bacteria</taxon>
        <taxon>Pseudomonadati</taxon>
        <taxon>Pseudomonadota</taxon>
        <taxon>Alphaproteobacteria</taxon>
        <taxon>Hyphomicrobiales</taxon>
        <taxon>Phyllobacteriaceae</taxon>
        <taxon>Phyllobacterium</taxon>
    </lineage>
</organism>
<name>A0A2P7B585_9HYPH</name>
<gene>
    <name evidence="1" type="ORF">CU103_22730</name>
</gene>
<comment type="caution">
    <text evidence="1">The sequence shown here is derived from an EMBL/GenBank/DDBJ whole genome shotgun (WGS) entry which is preliminary data.</text>
</comment>
<dbReference type="EMBL" id="PGGM01000012">
    <property type="protein sequence ID" value="PSH61625.1"/>
    <property type="molecule type" value="Genomic_DNA"/>
</dbReference>
<dbReference type="RefSeq" id="WP_106666301.1">
    <property type="nucleotide sequence ID" value="NZ_PGGM01000012.1"/>
</dbReference>
<dbReference type="OrthoDB" id="7774794at2"/>
<evidence type="ECO:0000313" key="1">
    <source>
        <dbReference type="EMBL" id="PSH61625.1"/>
    </source>
</evidence>
<keyword evidence="2" id="KW-1185">Reference proteome</keyword>
<dbReference type="Proteomes" id="UP000241764">
    <property type="component" value="Unassembled WGS sequence"/>
</dbReference>